<evidence type="ECO:0000256" key="17">
    <source>
        <dbReference type="ARBA" id="ARBA00057434"/>
    </source>
</evidence>
<comment type="function">
    <text evidence="17">The small GTPases Rab are key regulators of intracellular membrane trafficking, from the formation of transport vesicles to their fusion with membranes. Rabs cycle between an inactive GDP-bound form and an active GTP-bound form that is able to recruit to membranes different set of downstream effectors directly responsible for vesicle formation, movement, tethering and fusion.</text>
</comment>
<reference evidence="18 19" key="1">
    <citation type="submission" date="2019-06" db="EMBL/GenBank/DDBJ databases">
        <title>A chromosome-scale genome assembly of the European perch, Perca fluviatilis.</title>
        <authorList>
            <person name="Roques C."/>
            <person name="Zahm M."/>
            <person name="Cabau C."/>
            <person name="Klopp C."/>
            <person name="Bouchez O."/>
            <person name="Donnadieu C."/>
            <person name="Kuhl H."/>
            <person name="Gislard M."/>
            <person name="Guendouz S."/>
            <person name="Journot L."/>
            <person name="Haffray P."/>
            <person name="Bestin A."/>
            <person name="Morvezen R."/>
            <person name="Feron R."/>
            <person name="Wen M."/>
            <person name="Jouanno E."/>
            <person name="Herpin A."/>
            <person name="Schartl M."/>
            <person name="Postlethwait J."/>
            <person name="Schaerlinger B."/>
            <person name="Chardard D."/>
            <person name="Lecocq T."/>
            <person name="Poncet C."/>
            <person name="Jaffrelo L."/>
            <person name="Lampietro C."/>
            <person name="Guiguen Y."/>
        </authorList>
    </citation>
    <scope>NUCLEOTIDE SEQUENCE [LARGE SCALE GENOMIC DNA]</scope>
    <source>
        <tissue evidence="18">Blood</tissue>
    </source>
</reference>
<accession>A0A6A5F1Q4</accession>
<dbReference type="InterPro" id="IPR005225">
    <property type="entry name" value="Small_GTP-bd"/>
</dbReference>
<organism evidence="18 19">
    <name type="scientific">Perca fluviatilis</name>
    <name type="common">European perch</name>
    <dbReference type="NCBI Taxonomy" id="8168"/>
    <lineage>
        <taxon>Eukaryota</taxon>
        <taxon>Metazoa</taxon>
        <taxon>Chordata</taxon>
        <taxon>Craniata</taxon>
        <taxon>Vertebrata</taxon>
        <taxon>Euteleostomi</taxon>
        <taxon>Actinopterygii</taxon>
        <taxon>Neopterygii</taxon>
        <taxon>Teleostei</taxon>
        <taxon>Neoteleostei</taxon>
        <taxon>Acanthomorphata</taxon>
        <taxon>Eupercaria</taxon>
        <taxon>Perciformes</taxon>
        <taxon>Percoidei</taxon>
        <taxon>Percidae</taxon>
        <taxon>Percinae</taxon>
        <taxon>Perca</taxon>
    </lineage>
</organism>
<evidence type="ECO:0000256" key="4">
    <source>
        <dbReference type="ARBA" id="ARBA00011984"/>
    </source>
</evidence>
<evidence type="ECO:0000256" key="2">
    <source>
        <dbReference type="ARBA" id="ARBA00004342"/>
    </source>
</evidence>
<sequence>MQWCRWAGSWKSHLPGQSAGPEIEDSFDFLFKIILVGDSDVGKTCVVQSFKSGIFIEKQQNTIGVDFTVRTLDIDGKKVKMQVWDTAGQERFRTITQSYYRSAHGAMVAYDITRRSTFESVPHWIREVEQFGAASVVLILIGNKSDLQAQRQVLFEDACTLAENHGVLAALETSAKEAQNVEAAFILMARELLARNGMTTIEEISQESPQLILSNSTHPVYGTVSSDKKCGC</sequence>
<evidence type="ECO:0000256" key="5">
    <source>
        <dbReference type="ARBA" id="ARBA00022475"/>
    </source>
</evidence>
<dbReference type="GO" id="GO:0003925">
    <property type="term" value="F:G protein activity"/>
    <property type="evidence" value="ECO:0007669"/>
    <property type="project" value="UniProtKB-EC"/>
</dbReference>
<gene>
    <name evidence="18" type="ORF">PFLUV_G00101460</name>
</gene>
<keyword evidence="19" id="KW-1185">Reference proteome</keyword>
<keyword evidence="6" id="KW-0488">Methylation</keyword>
<comment type="subcellular location">
    <subcellularLocation>
        <location evidence="2">Cell membrane</location>
        <topology evidence="2">Lipid-anchor</topology>
        <orientation evidence="2">Cytoplasmic side</orientation>
    </subcellularLocation>
</comment>
<dbReference type="GO" id="GO:0046872">
    <property type="term" value="F:metal ion binding"/>
    <property type="evidence" value="ECO:0007669"/>
    <property type="project" value="UniProtKB-KW"/>
</dbReference>
<dbReference type="OrthoDB" id="9989112at2759"/>
<keyword evidence="7" id="KW-0479">Metal-binding</keyword>
<dbReference type="PRINTS" id="PR00449">
    <property type="entry name" value="RASTRNSFRMNG"/>
</dbReference>
<evidence type="ECO:0000256" key="6">
    <source>
        <dbReference type="ARBA" id="ARBA00022481"/>
    </source>
</evidence>
<evidence type="ECO:0000256" key="9">
    <source>
        <dbReference type="ARBA" id="ARBA00022801"/>
    </source>
</evidence>
<dbReference type="SMART" id="SM00175">
    <property type="entry name" value="RAB"/>
    <property type="match status" value="1"/>
</dbReference>
<dbReference type="GO" id="GO:0005886">
    <property type="term" value="C:plasma membrane"/>
    <property type="evidence" value="ECO:0007669"/>
    <property type="project" value="UniProtKB-SubCell"/>
</dbReference>
<dbReference type="SMART" id="SM00173">
    <property type="entry name" value="RAS"/>
    <property type="match status" value="1"/>
</dbReference>
<dbReference type="SMART" id="SM00176">
    <property type="entry name" value="RAN"/>
    <property type="match status" value="1"/>
</dbReference>
<comment type="similarity">
    <text evidence="3">Belongs to the small GTPase superfamily. Rab family.</text>
</comment>
<keyword evidence="12" id="KW-0472">Membrane</keyword>
<keyword evidence="11" id="KW-0342">GTP-binding</keyword>
<dbReference type="FunFam" id="3.40.50.300:FF:000887">
    <property type="entry name" value="Ras-related protein Rab-19"/>
    <property type="match status" value="1"/>
</dbReference>
<dbReference type="InterPro" id="IPR027417">
    <property type="entry name" value="P-loop_NTPase"/>
</dbReference>
<dbReference type="EC" id="3.6.5.2" evidence="4"/>
<proteinExistence type="inferred from homology"/>
<protein>
    <recommendedName>
        <fullName evidence="15">Ras-related protein Rab-19</fullName>
        <ecNumber evidence="4">3.6.5.2</ecNumber>
    </recommendedName>
</protein>
<dbReference type="EMBL" id="VHII01000008">
    <property type="protein sequence ID" value="KAF1387070.1"/>
    <property type="molecule type" value="Genomic_DNA"/>
</dbReference>
<dbReference type="Pfam" id="PF00071">
    <property type="entry name" value="Ras"/>
    <property type="match status" value="1"/>
</dbReference>
<evidence type="ECO:0000313" key="19">
    <source>
        <dbReference type="Proteomes" id="UP000465112"/>
    </source>
</evidence>
<evidence type="ECO:0000256" key="13">
    <source>
        <dbReference type="ARBA" id="ARBA00023288"/>
    </source>
</evidence>
<dbReference type="InterPro" id="IPR048040">
    <property type="entry name" value="Rab19/43"/>
</dbReference>
<keyword evidence="5" id="KW-1003">Cell membrane</keyword>
<evidence type="ECO:0000256" key="11">
    <source>
        <dbReference type="ARBA" id="ARBA00023134"/>
    </source>
</evidence>
<keyword evidence="14" id="KW-0636">Prenylation</keyword>
<dbReference type="PROSITE" id="PS51419">
    <property type="entry name" value="RAB"/>
    <property type="match status" value="1"/>
</dbReference>
<keyword evidence="8" id="KW-0547">Nucleotide-binding</keyword>
<dbReference type="InterPro" id="IPR050209">
    <property type="entry name" value="Rab_GTPases_membrane_traffic"/>
</dbReference>
<dbReference type="SUPFAM" id="SSF52540">
    <property type="entry name" value="P-loop containing nucleoside triphosphate hydrolases"/>
    <property type="match status" value="1"/>
</dbReference>
<evidence type="ECO:0000256" key="1">
    <source>
        <dbReference type="ARBA" id="ARBA00001946"/>
    </source>
</evidence>
<comment type="cofactor">
    <cofactor evidence="1">
        <name>Mg(2+)</name>
        <dbReference type="ChEBI" id="CHEBI:18420"/>
    </cofactor>
</comment>
<dbReference type="CDD" id="cd01864">
    <property type="entry name" value="Rab19"/>
    <property type="match status" value="1"/>
</dbReference>
<dbReference type="SMART" id="SM00174">
    <property type="entry name" value="RHO"/>
    <property type="match status" value="1"/>
</dbReference>
<dbReference type="PANTHER" id="PTHR47979">
    <property type="entry name" value="DRAB11-RELATED"/>
    <property type="match status" value="1"/>
</dbReference>
<dbReference type="Proteomes" id="UP000465112">
    <property type="component" value="Chromosome 8"/>
</dbReference>
<name>A0A6A5F1Q4_PERFL</name>
<keyword evidence="10" id="KW-0460">Magnesium</keyword>
<dbReference type="NCBIfam" id="TIGR00231">
    <property type="entry name" value="small_GTP"/>
    <property type="match status" value="1"/>
</dbReference>
<dbReference type="Gene3D" id="3.40.50.300">
    <property type="entry name" value="P-loop containing nucleotide triphosphate hydrolases"/>
    <property type="match status" value="1"/>
</dbReference>
<evidence type="ECO:0000256" key="8">
    <source>
        <dbReference type="ARBA" id="ARBA00022741"/>
    </source>
</evidence>
<evidence type="ECO:0000256" key="3">
    <source>
        <dbReference type="ARBA" id="ARBA00006270"/>
    </source>
</evidence>
<dbReference type="AlphaFoldDB" id="A0A6A5F1Q4"/>
<keyword evidence="9" id="KW-0378">Hydrolase</keyword>
<evidence type="ECO:0000256" key="16">
    <source>
        <dbReference type="ARBA" id="ARBA00047660"/>
    </source>
</evidence>
<evidence type="ECO:0000256" key="14">
    <source>
        <dbReference type="ARBA" id="ARBA00023289"/>
    </source>
</evidence>
<evidence type="ECO:0000256" key="7">
    <source>
        <dbReference type="ARBA" id="ARBA00022723"/>
    </source>
</evidence>
<evidence type="ECO:0000256" key="10">
    <source>
        <dbReference type="ARBA" id="ARBA00022842"/>
    </source>
</evidence>
<comment type="catalytic activity">
    <reaction evidence="16">
        <text>GTP + H2O = GDP + phosphate + H(+)</text>
        <dbReference type="Rhea" id="RHEA:19669"/>
        <dbReference type="ChEBI" id="CHEBI:15377"/>
        <dbReference type="ChEBI" id="CHEBI:15378"/>
        <dbReference type="ChEBI" id="CHEBI:37565"/>
        <dbReference type="ChEBI" id="CHEBI:43474"/>
        <dbReference type="ChEBI" id="CHEBI:58189"/>
        <dbReference type="EC" id="3.6.5.2"/>
    </reaction>
    <physiologicalReaction direction="left-to-right" evidence="16">
        <dbReference type="Rhea" id="RHEA:19670"/>
    </physiologicalReaction>
</comment>
<dbReference type="GO" id="GO:0005525">
    <property type="term" value="F:GTP binding"/>
    <property type="evidence" value="ECO:0007669"/>
    <property type="project" value="UniProtKB-KW"/>
</dbReference>
<comment type="caution">
    <text evidence="18">The sequence shown here is derived from an EMBL/GenBank/DDBJ whole genome shotgun (WGS) entry which is preliminary data.</text>
</comment>
<evidence type="ECO:0000256" key="12">
    <source>
        <dbReference type="ARBA" id="ARBA00023136"/>
    </source>
</evidence>
<dbReference type="PROSITE" id="PS51421">
    <property type="entry name" value="RAS"/>
    <property type="match status" value="1"/>
</dbReference>
<evidence type="ECO:0000256" key="15">
    <source>
        <dbReference type="ARBA" id="ARBA00039499"/>
    </source>
</evidence>
<keyword evidence="13" id="KW-0449">Lipoprotein</keyword>
<evidence type="ECO:0000313" key="18">
    <source>
        <dbReference type="EMBL" id="KAF1387070.1"/>
    </source>
</evidence>
<dbReference type="InterPro" id="IPR001806">
    <property type="entry name" value="Small_GTPase"/>
</dbReference>